<reference evidence="2 3" key="1">
    <citation type="submission" date="2019-09" db="EMBL/GenBank/DDBJ databases">
        <title>In-depth cultivation of the pig gut microbiome towards novel bacterial diversity and tailored functional studies.</title>
        <authorList>
            <person name="Wylensek D."/>
            <person name="Hitch T.C.A."/>
            <person name="Clavel T."/>
        </authorList>
    </citation>
    <scope>NUCLEOTIDE SEQUENCE [LARGE SCALE GENOMIC DNA]</scope>
    <source>
        <strain evidence="2 3">WCA3-693-APC-4?</strain>
    </source>
</reference>
<proteinExistence type="predicted"/>
<name>A0A6N7Y0M4_9FIRM</name>
<keyword evidence="1" id="KW-0812">Transmembrane</keyword>
<evidence type="ECO:0000313" key="3">
    <source>
        <dbReference type="Proteomes" id="UP000469523"/>
    </source>
</evidence>
<dbReference type="RefSeq" id="WP_154441234.1">
    <property type="nucleotide sequence ID" value="NZ_JAHLPJ010000001.1"/>
</dbReference>
<keyword evidence="1" id="KW-0472">Membrane</keyword>
<organism evidence="2 3">
    <name type="scientific">Tissierella pigra</name>
    <dbReference type="NCBI Taxonomy" id="2607614"/>
    <lineage>
        <taxon>Bacteria</taxon>
        <taxon>Bacillati</taxon>
        <taxon>Bacillota</taxon>
        <taxon>Tissierellia</taxon>
        <taxon>Tissierellales</taxon>
        <taxon>Tissierellaceae</taxon>
        <taxon>Tissierella</taxon>
    </lineage>
</organism>
<keyword evidence="1" id="KW-1133">Transmembrane helix</keyword>
<comment type="caution">
    <text evidence="2">The sequence shown here is derived from an EMBL/GenBank/DDBJ whole genome shotgun (WGS) entry which is preliminary data.</text>
</comment>
<protein>
    <submittedName>
        <fullName evidence="2">Uncharacterized protein</fullName>
    </submittedName>
</protein>
<sequence>MNKKVSLILSILVIIYPFLLTGSITGNYLVEPMNYIAFIMKVLCFIIGVYFINKYYLEQ</sequence>
<gene>
    <name evidence="2" type="ORF">FYJ83_13140</name>
</gene>
<accession>A0A6N7Y0M4</accession>
<dbReference type="Proteomes" id="UP000469523">
    <property type="component" value="Unassembled WGS sequence"/>
</dbReference>
<dbReference type="AlphaFoldDB" id="A0A6N7Y0M4"/>
<evidence type="ECO:0000313" key="2">
    <source>
        <dbReference type="EMBL" id="MSU02404.1"/>
    </source>
</evidence>
<evidence type="ECO:0000256" key="1">
    <source>
        <dbReference type="SAM" id="Phobius"/>
    </source>
</evidence>
<feature type="transmembrane region" description="Helical" evidence="1">
    <location>
        <begin position="35"/>
        <end position="53"/>
    </location>
</feature>
<keyword evidence="3" id="KW-1185">Reference proteome</keyword>
<feature type="transmembrane region" description="Helical" evidence="1">
    <location>
        <begin position="7"/>
        <end position="29"/>
    </location>
</feature>
<dbReference type="EMBL" id="VUNQ01000032">
    <property type="protein sequence ID" value="MSU02404.1"/>
    <property type="molecule type" value="Genomic_DNA"/>
</dbReference>